<dbReference type="Pfam" id="PF13367">
    <property type="entry name" value="PrsW-protease"/>
    <property type="match status" value="1"/>
</dbReference>
<gene>
    <name evidence="2" type="ORF">HUT09_34065</name>
</gene>
<accession>A0A7H8MYC8</accession>
<keyword evidence="1" id="KW-1133">Transmembrane helix</keyword>
<dbReference type="Proteomes" id="UP000509345">
    <property type="component" value="Chromosome"/>
</dbReference>
<feature type="transmembrane region" description="Helical" evidence="1">
    <location>
        <begin position="247"/>
        <end position="268"/>
    </location>
</feature>
<feature type="transmembrane region" description="Helical" evidence="1">
    <location>
        <begin position="169"/>
        <end position="187"/>
    </location>
</feature>
<dbReference type="PANTHER" id="PTHR36844">
    <property type="entry name" value="PROTEASE PRSW"/>
    <property type="match status" value="1"/>
</dbReference>
<protein>
    <submittedName>
        <fullName evidence="2">PrsW family intramembrane metalloprotease</fullName>
    </submittedName>
</protein>
<dbReference type="GO" id="GO:0008237">
    <property type="term" value="F:metallopeptidase activity"/>
    <property type="evidence" value="ECO:0007669"/>
    <property type="project" value="UniProtKB-KW"/>
</dbReference>
<dbReference type="EMBL" id="CP054926">
    <property type="protein sequence ID" value="QKW47164.1"/>
    <property type="molecule type" value="Genomic_DNA"/>
</dbReference>
<feature type="transmembrane region" description="Helical" evidence="1">
    <location>
        <begin position="280"/>
        <end position="303"/>
    </location>
</feature>
<dbReference type="GeneID" id="87636312"/>
<keyword evidence="1" id="KW-0472">Membrane</keyword>
<dbReference type="PANTHER" id="PTHR36844:SF1">
    <property type="entry name" value="PROTEASE PRSW"/>
    <property type="match status" value="1"/>
</dbReference>
<sequence>MTAPHHPPASHRRLNAGALVDTQAPVGVDGFFQPRRAAFWLFAFFLANGVFSMVSNFYLGYRVVPTAVLLATLLWTLYALPFLLFFRSLDLFEQHPPLGFAMAFAWGGFAACYLAIPLNTAVESLSSKLIGPQFTADWGPALAGPINEETLKILGVILLIMIARTQFRTILSVVVLGAMVGLGFQIVEDLLYSVNTAIQFPYTNQVIPVGLMLLVRGVITGIWSHALYTSVAAFGVGYFITRRHMPLIRRTAVAIGAFALAWFLHFFWNSPWLQNIGGDGIGGMAVLSLAKGIPVLAVGYLLWKFAGHEEGSQLRIVADYYIDDDLMTPEERDSLTSLRERRKMRRHLKKTHGRKAARTLHRLQRAQLHMIRVCEENGAGIPAARAAQDITALRTDLDAATT</sequence>
<feature type="transmembrane region" description="Helical" evidence="1">
    <location>
        <begin position="98"/>
        <end position="118"/>
    </location>
</feature>
<keyword evidence="2" id="KW-0378">Hydrolase</keyword>
<keyword evidence="1" id="KW-0812">Transmembrane</keyword>
<proteinExistence type="predicted"/>
<keyword evidence="2" id="KW-0645">Protease</keyword>
<evidence type="ECO:0000256" key="1">
    <source>
        <dbReference type="SAM" id="Phobius"/>
    </source>
</evidence>
<dbReference type="AlphaFoldDB" id="A0A7H8MYC8"/>
<dbReference type="RefSeq" id="WP_176145311.1">
    <property type="nucleotide sequence ID" value="NZ_CP054926.1"/>
</dbReference>
<keyword evidence="2" id="KW-0482">Metalloprotease</keyword>
<evidence type="ECO:0000313" key="3">
    <source>
        <dbReference type="Proteomes" id="UP000509345"/>
    </source>
</evidence>
<dbReference type="InterPro" id="IPR026898">
    <property type="entry name" value="PrsW"/>
</dbReference>
<feature type="transmembrane region" description="Helical" evidence="1">
    <location>
        <begin position="207"/>
        <end position="240"/>
    </location>
</feature>
<evidence type="ECO:0000313" key="2">
    <source>
        <dbReference type="EMBL" id="QKW47164.1"/>
    </source>
</evidence>
<reference evidence="2 3" key="1">
    <citation type="submission" date="2020-06" db="EMBL/GenBank/DDBJ databases">
        <title>Genome mining for natural products.</title>
        <authorList>
            <person name="Zhang B."/>
            <person name="Shi J."/>
            <person name="Ge H."/>
        </authorList>
    </citation>
    <scope>NUCLEOTIDE SEQUENCE [LARGE SCALE GENOMIC DNA]</scope>
    <source>
        <strain evidence="2 3">NA06532</strain>
    </source>
</reference>
<feature type="transmembrane region" description="Helical" evidence="1">
    <location>
        <begin position="39"/>
        <end position="61"/>
    </location>
</feature>
<dbReference type="GO" id="GO:0006508">
    <property type="term" value="P:proteolysis"/>
    <property type="evidence" value="ECO:0007669"/>
    <property type="project" value="UniProtKB-KW"/>
</dbReference>
<organism evidence="2 3">
    <name type="scientific">Streptomyces microflavus</name>
    <name type="common">Streptomyces lipmanii</name>
    <dbReference type="NCBI Taxonomy" id="1919"/>
    <lineage>
        <taxon>Bacteria</taxon>
        <taxon>Bacillati</taxon>
        <taxon>Actinomycetota</taxon>
        <taxon>Actinomycetes</taxon>
        <taxon>Kitasatosporales</taxon>
        <taxon>Streptomycetaceae</taxon>
        <taxon>Streptomyces</taxon>
    </lineage>
</organism>
<feature type="transmembrane region" description="Helical" evidence="1">
    <location>
        <begin position="67"/>
        <end position="86"/>
    </location>
</feature>
<name>A0A7H8MYC8_STRMI</name>